<name>A0ABT5WRS1_9SPHN</name>
<evidence type="ECO:0000256" key="1">
    <source>
        <dbReference type="SAM" id="SignalP"/>
    </source>
</evidence>
<dbReference type="RefSeq" id="WP_275228032.1">
    <property type="nucleotide sequence ID" value="NZ_JARESE010000028.1"/>
</dbReference>
<organism evidence="2 3">
    <name type="scientific">Novosphingobium album</name>
    <name type="common">ex Liu et al. 2023</name>
    <dbReference type="NCBI Taxonomy" id="3031130"/>
    <lineage>
        <taxon>Bacteria</taxon>
        <taxon>Pseudomonadati</taxon>
        <taxon>Pseudomonadota</taxon>
        <taxon>Alphaproteobacteria</taxon>
        <taxon>Sphingomonadales</taxon>
        <taxon>Sphingomonadaceae</taxon>
        <taxon>Novosphingobium</taxon>
    </lineage>
</organism>
<dbReference type="Proteomes" id="UP001216253">
    <property type="component" value="Unassembled WGS sequence"/>
</dbReference>
<keyword evidence="1" id="KW-0732">Signal</keyword>
<evidence type="ECO:0008006" key="4">
    <source>
        <dbReference type="Google" id="ProtNLM"/>
    </source>
</evidence>
<evidence type="ECO:0000313" key="2">
    <source>
        <dbReference type="EMBL" id="MDE8651957.1"/>
    </source>
</evidence>
<protein>
    <recommendedName>
        <fullName evidence="4">SH3 domain-containing protein</fullName>
    </recommendedName>
</protein>
<keyword evidence="3" id="KW-1185">Reference proteome</keyword>
<gene>
    <name evidence="2" type="ORF">PYV00_09515</name>
</gene>
<feature type="signal peptide" evidence="1">
    <location>
        <begin position="1"/>
        <end position="24"/>
    </location>
</feature>
<comment type="caution">
    <text evidence="2">The sequence shown here is derived from an EMBL/GenBank/DDBJ whole genome shotgun (WGS) entry which is preliminary data.</text>
</comment>
<sequence>MATTAWRIFAAWLVVLAGSAGAIAAPPDALSRKVATLLDAQVSPRQPGRFAPRDECAALPGARAFREALARAVLRRDASAVAALAAPGIQLGFGGDDGRERFLAGLRQPDGALFVELERVLRLGCAVNGEGGMAMPWSFDQDLGDADVFEVMLVTGEAVALHRSADPASPVLARLSWDYVTPLSDADESSRQAEVTTRDGVRGFVPRERLRSPIDYRLVAERSGGKWRVAAFVAGD</sequence>
<dbReference type="EMBL" id="JARESE010000028">
    <property type="protein sequence ID" value="MDE8651957.1"/>
    <property type="molecule type" value="Genomic_DNA"/>
</dbReference>
<reference evidence="2 3" key="1">
    <citation type="submission" date="2023-03" db="EMBL/GenBank/DDBJ databases">
        <title>NovoSphingobium album sp. nov. isolated from polycyclic aromatic hydrocarbons- and heavy-metal polluted soil.</title>
        <authorList>
            <person name="Liu Z."/>
            <person name="Wang K."/>
        </authorList>
    </citation>
    <scope>NUCLEOTIDE SEQUENCE [LARGE SCALE GENOMIC DNA]</scope>
    <source>
        <strain evidence="2 3">H3SJ31-1</strain>
    </source>
</reference>
<accession>A0ABT5WRS1</accession>
<feature type="chain" id="PRO_5047255973" description="SH3 domain-containing protein" evidence="1">
    <location>
        <begin position="25"/>
        <end position="236"/>
    </location>
</feature>
<proteinExistence type="predicted"/>
<evidence type="ECO:0000313" key="3">
    <source>
        <dbReference type="Proteomes" id="UP001216253"/>
    </source>
</evidence>